<dbReference type="Proteomes" id="UP001237642">
    <property type="component" value="Unassembled WGS sequence"/>
</dbReference>
<evidence type="ECO:0000313" key="13">
    <source>
        <dbReference type="EMBL" id="KAK1378764.1"/>
    </source>
</evidence>
<dbReference type="GO" id="GO:0009507">
    <property type="term" value="C:chloroplast"/>
    <property type="evidence" value="ECO:0007669"/>
    <property type="project" value="TreeGrafter"/>
</dbReference>
<evidence type="ECO:0000313" key="14">
    <source>
        <dbReference type="Proteomes" id="UP001237642"/>
    </source>
</evidence>
<dbReference type="CDD" id="cd04905">
    <property type="entry name" value="ACT_CM-PDT"/>
    <property type="match status" value="1"/>
</dbReference>
<gene>
    <name evidence="13" type="ORF">POM88_025508</name>
</gene>
<evidence type="ECO:0000256" key="9">
    <source>
        <dbReference type="PROSITE-ProRule" id="PRU00027"/>
    </source>
</evidence>
<keyword evidence="6" id="KW-0584">Phenylalanine biosynthesis</keyword>
<proteinExistence type="predicted"/>
<sequence>MPSRKHVAAWNHGTEVEGSRKKVKCNYCSKVIGGITRMKQHLAREGKDVTGCPDVPLHVSREMRNNLLGVQQNVGQNAEIEGGGHLALALPQLKVAFKGVTGACSEEAALSVYPHCKMDPCETFEEALKAVESLWADKAIIPIENSLGGIFDENYDLIFSHRLHIVGEFEASMNFCLLARPDIGIEQLERVLGHSQALEQTKTFLSNLGVEKDILGDHRYYARLIPSHKENPTDSGSAQQPMGVTGSTQQSTGEVGMALQPTGVIGSAKAAELYKLRVVATGIHDEDTKESITRFWILARDPIVPTNDNSFKTSLVFTLKEGHKELCKALSVFSVREITVTKVESRPQRNTLPNGADSSTNETAECFNYLFHIDFEASMAESRAECAVRHLKEFATYVRILGSYPLIEVRSA</sequence>
<dbReference type="Pfam" id="PF00800">
    <property type="entry name" value="PDT"/>
    <property type="match status" value="2"/>
</dbReference>
<keyword evidence="7" id="KW-0456">Lyase</keyword>
<keyword evidence="1" id="KW-0028">Amino-acid biosynthesis</keyword>
<evidence type="ECO:0000259" key="12">
    <source>
        <dbReference type="PROSITE" id="PS51171"/>
    </source>
</evidence>
<evidence type="ECO:0000256" key="5">
    <source>
        <dbReference type="ARBA" id="ARBA00023141"/>
    </source>
</evidence>
<dbReference type="InterPro" id="IPR018528">
    <property type="entry name" value="Preph_deHydtase_CS"/>
</dbReference>
<evidence type="ECO:0000256" key="8">
    <source>
        <dbReference type="ARBA" id="ARBA00029440"/>
    </source>
</evidence>
<dbReference type="PROSITE" id="PS51171">
    <property type="entry name" value="PREPHENATE_DEHYDR_3"/>
    <property type="match status" value="1"/>
</dbReference>
<feature type="region of interest" description="Disordered" evidence="10">
    <location>
        <begin position="229"/>
        <end position="250"/>
    </location>
</feature>
<evidence type="ECO:0000256" key="7">
    <source>
        <dbReference type="ARBA" id="ARBA00023239"/>
    </source>
</evidence>
<dbReference type="PROSITE" id="PS00858">
    <property type="entry name" value="PREPHENATE_DEHYDR_2"/>
    <property type="match status" value="1"/>
</dbReference>
<comment type="pathway">
    <text evidence="8">Amino-acid biosynthesis.</text>
</comment>
<organism evidence="13 14">
    <name type="scientific">Heracleum sosnowskyi</name>
    <dbReference type="NCBI Taxonomy" id="360622"/>
    <lineage>
        <taxon>Eukaryota</taxon>
        <taxon>Viridiplantae</taxon>
        <taxon>Streptophyta</taxon>
        <taxon>Embryophyta</taxon>
        <taxon>Tracheophyta</taxon>
        <taxon>Spermatophyta</taxon>
        <taxon>Magnoliopsida</taxon>
        <taxon>eudicotyledons</taxon>
        <taxon>Gunneridae</taxon>
        <taxon>Pentapetalae</taxon>
        <taxon>asterids</taxon>
        <taxon>campanulids</taxon>
        <taxon>Apiales</taxon>
        <taxon>Apiaceae</taxon>
        <taxon>Apioideae</taxon>
        <taxon>apioid superclade</taxon>
        <taxon>Tordylieae</taxon>
        <taxon>Tordyliinae</taxon>
        <taxon>Heracleum</taxon>
    </lineage>
</organism>
<dbReference type="GO" id="GO:0004664">
    <property type="term" value="F:prephenate dehydratase activity"/>
    <property type="evidence" value="ECO:0007669"/>
    <property type="project" value="InterPro"/>
</dbReference>
<feature type="domain" description="BED-type" evidence="11">
    <location>
        <begin position="4"/>
        <end position="59"/>
    </location>
</feature>
<comment type="caution">
    <text evidence="13">The sequence shown here is derived from an EMBL/GenBank/DDBJ whole genome shotgun (WGS) entry which is preliminary data.</text>
</comment>
<evidence type="ECO:0000259" key="11">
    <source>
        <dbReference type="PROSITE" id="PS50808"/>
    </source>
</evidence>
<evidence type="ECO:0000256" key="1">
    <source>
        <dbReference type="ARBA" id="ARBA00022605"/>
    </source>
</evidence>
<dbReference type="InterPro" id="IPR045865">
    <property type="entry name" value="ACT-like_dom_sf"/>
</dbReference>
<evidence type="ECO:0000256" key="2">
    <source>
        <dbReference type="ARBA" id="ARBA00022723"/>
    </source>
</evidence>
<feature type="compositionally biased region" description="Polar residues" evidence="10">
    <location>
        <begin position="233"/>
        <end position="250"/>
    </location>
</feature>
<keyword evidence="14" id="KW-1185">Reference proteome</keyword>
<evidence type="ECO:0000256" key="3">
    <source>
        <dbReference type="ARBA" id="ARBA00022771"/>
    </source>
</evidence>
<evidence type="ECO:0000256" key="10">
    <source>
        <dbReference type="SAM" id="MobiDB-lite"/>
    </source>
</evidence>
<dbReference type="Pfam" id="PF02892">
    <property type="entry name" value="zf-BED"/>
    <property type="match status" value="1"/>
</dbReference>
<evidence type="ECO:0000256" key="6">
    <source>
        <dbReference type="ARBA" id="ARBA00023222"/>
    </source>
</evidence>
<evidence type="ECO:0008006" key="15">
    <source>
        <dbReference type="Google" id="ProtNLM"/>
    </source>
</evidence>
<dbReference type="CDD" id="cd13631">
    <property type="entry name" value="PBP2_Ct-PDT_like"/>
    <property type="match status" value="1"/>
</dbReference>
<dbReference type="SUPFAM" id="SSF53850">
    <property type="entry name" value="Periplasmic binding protein-like II"/>
    <property type="match status" value="1"/>
</dbReference>
<keyword evidence="4" id="KW-0862">Zinc</keyword>
<dbReference type="GO" id="GO:0008270">
    <property type="term" value="F:zinc ion binding"/>
    <property type="evidence" value="ECO:0007669"/>
    <property type="project" value="UniProtKB-KW"/>
</dbReference>
<feature type="domain" description="Prephenate dehydratase" evidence="12">
    <location>
        <begin position="94"/>
        <end position="300"/>
    </location>
</feature>
<keyword evidence="3 9" id="KW-0863">Zinc-finger</keyword>
<evidence type="ECO:0000256" key="4">
    <source>
        <dbReference type="ARBA" id="ARBA00022833"/>
    </source>
</evidence>
<keyword evidence="5" id="KW-0057">Aromatic amino acid biosynthesis</keyword>
<reference evidence="13" key="2">
    <citation type="submission" date="2023-05" db="EMBL/GenBank/DDBJ databases">
        <authorList>
            <person name="Schelkunov M.I."/>
        </authorList>
    </citation>
    <scope>NUCLEOTIDE SEQUENCE</scope>
    <source>
        <strain evidence="13">Hsosn_3</strain>
        <tissue evidence="13">Leaf</tissue>
    </source>
</reference>
<dbReference type="SUPFAM" id="SSF55021">
    <property type="entry name" value="ACT-like"/>
    <property type="match status" value="1"/>
</dbReference>
<dbReference type="InterPro" id="IPR003656">
    <property type="entry name" value="Znf_BED"/>
</dbReference>
<accession>A0AAD8I5E1</accession>
<dbReference type="PROSITE" id="PS50808">
    <property type="entry name" value="ZF_BED"/>
    <property type="match status" value="1"/>
</dbReference>
<dbReference type="GO" id="GO:0003677">
    <property type="term" value="F:DNA binding"/>
    <property type="evidence" value="ECO:0007669"/>
    <property type="project" value="InterPro"/>
</dbReference>
<name>A0AAD8I5E1_9APIA</name>
<dbReference type="AlphaFoldDB" id="A0AAD8I5E1"/>
<dbReference type="Gene3D" id="3.30.70.260">
    <property type="match status" value="1"/>
</dbReference>
<keyword evidence="2" id="KW-0479">Metal-binding</keyword>
<dbReference type="InterPro" id="IPR001086">
    <property type="entry name" value="Preph_deHydtase"/>
</dbReference>
<dbReference type="PANTHER" id="PTHR21022:SF12">
    <property type="entry name" value="AROGENATE DEHYDRATASE"/>
    <property type="match status" value="1"/>
</dbReference>
<reference evidence="13" key="1">
    <citation type="submission" date="2023-02" db="EMBL/GenBank/DDBJ databases">
        <title>Genome of toxic invasive species Heracleum sosnowskyi carries increased number of genes despite the absence of recent whole-genome duplications.</title>
        <authorList>
            <person name="Schelkunov M."/>
            <person name="Shtratnikova V."/>
            <person name="Makarenko M."/>
            <person name="Klepikova A."/>
            <person name="Omelchenko D."/>
            <person name="Novikova G."/>
            <person name="Obukhova E."/>
            <person name="Bogdanov V."/>
            <person name="Penin A."/>
            <person name="Logacheva M."/>
        </authorList>
    </citation>
    <scope>NUCLEOTIDE SEQUENCE</scope>
    <source>
        <strain evidence="13">Hsosn_3</strain>
        <tissue evidence="13">Leaf</tissue>
    </source>
</reference>
<dbReference type="GO" id="GO:0047769">
    <property type="term" value="F:arogenate dehydratase activity"/>
    <property type="evidence" value="ECO:0007669"/>
    <property type="project" value="TreeGrafter"/>
</dbReference>
<dbReference type="GO" id="GO:0009094">
    <property type="term" value="P:L-phenylalanine biosynthetic process"/>
    <property type="evidence" value="ECO:0007669"/>
    <property type="project" value="UniProtKB-KW"/>
</dbReference>
<dbReference type="EMBL" id="JAUIZM010000006">
    <property type="protein sequence ID" value="KAK1378764.1"/>
    <property type="molecule type" value="Genomic_DNA"/>
</dbReference>
<protein>
    <recommendedName>
        <fullName evidence="15">Arogenate dehydratase</fullName>
    </recommendedName>
</protein>
<dbReference type="PANTHER" id="PTHR21022">
    <property type="entry name" value="PREPHENATE DEHYDRATASE P PROTEIN"/>
    <property type="match status" value="1"/>
</dbReference>
<dbReference type="Gene3D" id="3.40.190.10">
    <property type="entry name" value="Periplasmic binding protein-like II"/>
    <property type="match status" value="2"/>
</dbReference>